<feature type="compositionally biased region" description="Acidic residues" evidence="1">
    <location>
        <begin position="1"/>
        <end position="11"/>
    </location>
</feature>
<accession>A0A0A9G479</accession>
<reference evidence="2" key="2">
    <citation type="journal article" date="2015" name="Data Brief">
        <title>Shoot transcriptome of the giant reed, Arundo donax.</title>
        <authorList>
            <person name="Barrero R.A."/>
            <person name="Guerrero F.D."/>
            <person name="Moolhuijzen P."/>
            <person name="Goolsby J.A."/>
            <person name="Tidwell J."/>
            <person name="Bellgard S.E."/>
            <person name="Bellgard M.I."/>
        </authorList>
    </citation>
    <scope>NUCLEOTIDE SEQUENCE</scope>
    <source>
        <tissue evidence="2">Shoot tissue taken approximately 20 cm above the soil surface</tissue>
    </source>
</reference>
<dbReference type="EMBL" id="GBRH01180550">
    <property type="protein sequence ID" value="JAE17346.1"/>
    <property type="molecule type" value="Transcribed_RNA"/>
</dbReference>
<reference evidence="2" key="1">
    <citation type="submission" date="2014-09" db="EMBL/GenBank/DDBJ databases">
        <authorList>
            <person name="Magalhaes I.L.F."/>
            <person name="Oliveira U."/>
            <person name="Santos F.R."/>
            <person name="Vidigal T.H.D.A."/>
            <person name="Brescovit A.D."/>
            <person name="Santos A.J."/>
        </authorList>
    </citation>
    <scope>NUCLEOTIDE SEQUENCE</scope>
    <source>
        <tissue evidence="2">Shoot tissue taken approximately 20 cm above the soil surface</tissue>
    </source>
</reference>
<evidence type="ECO:0000256" key="1">
    <source>
        <dbReference type="SAM" id="MobiDB-lite"/>
    </source>
</evidence>
<sequence>MDLSPVEEEVEERGVVDGLDLGPAPVVPWPVPYRPLRLRRSRRRRGRRGRRERRRRRERRAEAGAEAAREQHLGRAG</sequence>
<feature type="region of interest" description="Disordered" evidence="1">
    <location>
        <begin position="38"/>
        <end position="77"/>
    </location>
</feature>
<name>A0A0A9G479_ARUDO</name>
<protein>
    <submittedName>
        <fullName evidence="2">Biotin synthase</fullName>
    </submittedName>
</protein>
<feature type="compositionally biased region" description="Basic and acidic residues" evidence="1">
    <location>
        <begin position="59"/>
        <end position="77"/>
    </location>
</feature>
<proteinExistence type="predicted"/>
<evidence type="ECO:0000313" key="2">
    <source>
        <dbReference type="EMBL" id="JAE17346.1"/>
    </source>
</evidence>
<feature type="compositionally biased region" description="Basic residues" evidence="1">
    <location>
        <begin position="38"/>
        <end position="58"/>
    </location>
</feature>
<dbReference type="AlphaFoldDB" id="A0A0A9G479"/>
<feature type="region of interest" description="Disordered" evidence="1">
    <location>
        <begin position="1"/>
        <end position="21"/>
    </location>
</feature>
<organism evidence="2">
    <name type="scientific">Arundo donax</name>
    <name type="common">Giant reed</name>
    <name type="synonym">Donax arundinaceus</name>
    <dbReference type="NCBI Taxonomy" id="35708"/>
    <lineage>
        <taxon>Eukaryota</taxon>
        <taxon>Viridiplantae</taxon>
        <taxon>Streptophyta</taxon>
        <taxon>Embryophyta</taxon>
        <taxon>Tracheophyta</taxon>
        <taxon>Spermatophyta</taxon>
        <taxon>Magnoliopsida</taxon>
        <taxon>Liliopsida</taxon>
        <taxon>Poales</taxon>
        <taxon>Poaceae</taxon>
        <taxon>PACMAD clade</taxon>
        <taxon>Arundinoideae</taxon>
        <taxon>Arundineae</taxon>
        <taxon>Arundo</taxon>
    </lineage>
</organism>